<evidence type="ECO:0000256" key="2">
    <source>
        <dbReference type="ARBA" id="ARBA00022801"/>
    </source>
</evidence>
<sequence>MKHPDIVSKMTLEEKVSLCSGKDYWHTADVPSAGVPSIMMTDGPHGIRKRVEEKTTKEEKMSLKGVPAICYPTASATACSWDTDLLYKMGEALGEECLKEKVSVLLGPGTNIKRSPLCGRNFEYFSEDPVLAGEMAAAFINGVQSKGIGTSIKHFAANNQETRRMTVNTVVDERALREIYLAPFETAVKKAQPWTIMAAYNRLNGAYCAENKWLLTDVLRDEWGFKGIVETDWGAENDRVAGLLAGQELEMPSSDGMGNARILEAVKQGIIDESFLDEMVDRMVDLALKSQEVLGDYTYDAKAHHALAREIAGQCMVLLKNDNDLLPLKKDAKLTVIGEMAKKPRYQGAGSSLINPIQLDSAYETLVQMGVSFQYAPGYSTAKKNRTSDDDFVAEAVEKAKGADTVLLFIGLTDEYETEGCDRRHMHLPPLHDRLVNEVLKVNKNVVVVLAGGSAVELPWADDVPAILHTFLCGQTTGSAVCDVLFGDVNPSGKLSETYPYALADNSSANYFPGTQVSVEYRESVYVGYRYYDTAEKKVRFPFGYGLSYTTFEYSDLKLSADKMDDTDTLTVTCKVKNTGARDGAEVVELYVRDEESTIFRPQKELKAFCKVFLKAGEAQEVSMTLDKRAFAYYNVNLHDWHVETGAFQILVGASSRDIRLTGEVQVRSTVEAEIPDYRGSAPLYYGADIMHVPDEQYVAVLGRELPPSTRDKSQPLTLSNTIEDAADGKWGGRFNRLFKKMLGEDTLAGAIALQLPMKNLVSMSFGLFSEDMAKGLLVILNEDKFAKGMGKILKGVPHTLANLGKLKGI</sequence>
<gene>
    <name evidence="4" type="ORF">IAC53_02580</name>
</gene>
<comment type="similarity">
    <text evidence="1">Belongs to the glycosyl hydrolase 3 family.</text>
</comment>
<evidence type="ECO:0000259" key="3">
    <source>
        <dbReference type="SMART" id="SM01217"/>
    </source>
</evidence>
<dbReference type="Gene3D" id="3.40.50.1700">
    <property type="entry name" value="Glycoside hydrolase family 3 C-terminal domain"/>
    <property type="match status" value="1"/>
</dbReference>
<dbReference type="GO" id="GO:0005975">
    <property type="term" value="P:carbohydrate metabolic process"/>
    <property type="evidence" value="ECO:0007669"/>
    <property type="project" value="InterPro"/>
</dbReference>
<accession>A0A9D1IDV4</accession>
<dbReference type="Pfam" id="PF00933">
    <property type="entry name" value="Glyco_hydro_3"/>
    <property type="match status" value="1"/>
</dbReference>
<dbReference type="InterPro" id="IPR026891">
    <property type="entry name" value="Fn3-like"/>
</dbReference>
<dbReference type="InterPro" id="IPR050288">
    <property type="entry name" value="Cellulose_deg_GH3"/>
</dbReference>
<protein>
    <submittedName>
        <fullName evidence="4">Glycoside hydrolase family 3 C-terminal domain-containing protein</fullName>
    </submittedName>
</protein>
<dbReference type="InterPro" id="IPR001764">
    <property type="entry name" value="Glyco_hydro_3_N"/>
</dbReference>
<dbReference type="PANTHER" id="PTHR42715:SF10">
    <property type="entry name" value="BETA-GLUCOSIDASE"/>
    <property type="match status" value="1"/>
</dbReference>
<dbReference type="Proteomes" id="UP000824071">
    <property type="component" value="Unassembled WGS sequence"/>
</dbReference>
<dbReference type="SUPFAM" id="SSF52279">
    <property type="entry name" value="Beta-D-glucan exohydrolase, C-terminal domain"/>
    <property type="match status" value="1"/>
</dbReference>
<dbReference type="InterPro" id="IPR002772">
    <property type="entry name" value="Glyco_hydro_3_C"/>
</dbReference>
<dbReference type="InterPro" id="IPR017853">
    <property type="entry name" value="GH"/>
</dbReference>
<dbReference type="SUPFAM" id="SSF51445">
    <property type="entry name" value="(Trans)glycosidases"/>
    <property type="match status" value="1"/>
</dbReference>
<name>A0A9D1IDV4_9FIRM</name>
<dbReference type="InterPro" id="IPR013783">
    <property type="entry name" value="Ig-like_fold"/>
</dbReference>
<evidence type="ECO:0000313" key="4">
    <source>
        <dbReference type="EMBL" id="HIU35477.1"/>
    </source>
</evidence>
<evidence type="ECO:0000313" key="5">
    <source>
        <dbReference type="Proteomes" id="UP000824071"/>
    </source>
</evidence>
<feature type="domain" description="Fibronectin type III-like" evidence="3">
    <location>
        <begin position="586"/>
        <end position="656"/>
    </location>
</feature>
<dbReference type="EMBL" id="DVMW01000024">
    <property type="protein sequence ID" value="HIU35477.1"/>
    <property type="molecule type" value="Genomic_DNA"/>
</dbReference>
<dbReference type="Gene3D" id="3.20.20.300">
    <property type="entry name" value="Glycoside hydrolase, family 3, N-terminal domain"/>
    <property type="match status" value="1"/>
</dbReference>
<comment type="caution">
    <text evidence="4">The sequence shown here is derived from an EMBL/GenBank/DDBJ whole genome shotgun (WGS) entry which is preliminary data.</text>
</comment>
<evidence type="ECO:0000256" key="1">
    <source>
        <dbReference type="ARBA" id="ARBA00005336"/>
    </source>
</evidence>
<dbReference type="InterPro" id="IPR036962">
    <property type="entry name" value="Glyco_hydro_3_N_sf"/>
</dbReference>
<dbReference type="SMART" id="SM01217">
    <property type="entry name" value="Fn3_like"/>
    <property type="match status" value="1"/>
</dbReference>
<dbReference type="Pfam" id="PF01915">
    <property type="entry name" value="Glyco_hydro_3_C"/>
    <property type="match status" value="1"/>
</dbReference>
<dbReference type="Pfam" id="PF14310">
    <property type="entry name" value="Fn3-like"/>
    <property type="match status" value="1"/>
</dbReference>
<dbReference type="FunFam" id="2.60.40.10:FF:000495">
    <property type="entry name" value="Periplasmic beta-glucosidase"/>
    <property type="match status" value="1"/>
</dbReference>
<dbReference type="GO" id="GO:0008422">
    <property type="term" value="F:beta-glucosidase activity"/>
    <property type="evidence" value="ECO:0007669"/>
    <property type="project" value="UniProtKB-ARBA"/>
</dbReference>
<dbReference type="Gene3D" id="2.60.40.10">
    <property type="entry name" value="Immunoglobulins"/>
    <property type="match status" value="1"/>
</dbReference>
<proteinExistence type="inferred from homology"/>
<reference evidence="4" key="2">
    <citation type="journal article" date="2021" name="PeerJ">
        <title>Extensive microbial diversity within the chicken gut microbiome revealed by metagenomics and culture.</title>
        <authorList>
            <person name="Gilroy R."/>
            <person name="Ravi A."/>
            <person name="Getino M."/>
            <person name="Pursley I."/>
            <person name="Horton D.L."/>
            <person name="Alikhan N.F."/>
            <person name="Baker D."/>
            <person name="Gharbi K."/>
            <person name="Hall N."/>
            <person name="Watson M."/>
            <person name="Adriaenssens E.M."/>
            <person name="Foster-Nyarko E."/>
            <person name="Jarju S."/>
            <person name="Secka A."/>
            <person name="Antonio M."/>
            <person name="Oren A."/>
            <person name="Chaudhuri R.R."/>
            <person name="La Ragione R."/>
            <person name="Hildebrand F."/>
            <person name="Pallen M.J."/>
        </authorList>
    </citation>
    <scope>NUCLEOTIDE SEQUENCE</scope>
    <source>
        <strain evidence="4">ChiGjej1B1-19959</strain>
    </source>
</reference>
<dbReference type="AlphaFoldDB" id="A0A9D1IDV4"/>
<dbReference type="PANTHER" id="PTHR42715">
    <property type="entry name" value="BETA-GLUCOSIDASE"/>
    <property type="match status" value="1"/>
</dbReference>
<dbReference type="PRINTS" id="PR00133">
    <property type="entry name" value="GLHYDRLASE3"/>
</dbReference>
<organism evidence="4 5">
    <name type="scientific">Candidatus Fimenecus excrementigallinarum</name>
    <dbReference type="NCBI Taxonomy" id="2840816"/>
    <lineage>
        <taxon>Bacteria</taxon>
        <taxon>Bacillati</taxon>
        <taxon>Bacillota</taxon>
        <taxon>Clostridia</taxon>
        <taxon>Candidatus Fimenecus</taxon>
    </lineage>
</organism>
<reference evidence="4" key="1">
    <citation type="submission" date="2020-10" db="EMBL/GenBank/DDBJ databases">
        <authorList>
            <person name="Gilroy R."/>
        </authorList>
    </citation>
    <scope>NUCLEOTIDE SEQUENCE</scope>
    <source>
        <strain evidence="4">ChiGjej1B1-19959</strain>
    </source>
</reference>
<dbReference type="InterPro" id="IPR036881">
    <property type="entry name" value="Glyco_hydro_3_C_sf"/>
</dbReference>
<keyword evidence="2 4" id="KW-0378">Hydrolase</keyword>